<dbReference type="SUPFAM" id="SSF54427">
    <property type="entry name" value="NTF2-like"/>
    <property type="match status" value="1"/>
</dbReference>
<evidence type="ECO:0000313" key="3">
    <source>
        <dbReference type="EMBL" id="MDU8887298.1"/>
    </source>
</evidence>
<dbReference type="InterPro" id="IPR027843">
    <property type="entry name" value="DUF4440"/>
</dbReference>
<gene>
    <name evidence="3" type="ORF">RXV94_14095</name>
</gene>
<evidence type="ECO:0000313" key="4">
    <source>
        <dbReference type="Proteomes" id="UP001268651"/>
    </source>
</evidence>
<dbReference type="Proteomes" id="UP001268651">
    <property type="component" value="Unassembled WGS sequence"/>
</dbReference>
<evidence type="ECO:0000259" key="2">
    <source>
        <dbReference type="Pfam" id="PF14534"/>
    </source>
</evidence>
<evidence type="ECO:0000256" key="1">
    <source>
        <dbReference type="SAM" id="SignalP"/>
    </source>
</evidence>
<reference evidence="3 4" key="1">
    <citation type="submission" date="2023-10" db="EMBL/GenBank/DDBJ databases">
        <title>Marimonas sp. nov. isolated from tidal mud flat.</title>
        <authorList>
            <person name="Jaincy N.J."/>
            <person name="Srinivasan S."/>
            <person name="Lee S.-S."/>
        </authorList>
    </citation>
    <scope>NUCLEOTIDE SEQUENCE [LARGE SCALE GENOMIC DNA]</scope>
    <source>
        <strain evidence="3 4">MJ-SS3</strain>
    </source>
</reference>
<feature type="domain" description="DUF4440" evidence="2">
    <location>
        <begin position="31"/>
        <end position="140"/>
    </location>
</feature>
<organism evidence="3 4">
    <name type="scientific">Gilvirhabdus luticola</name>
    <dbReference type="NCBI Taxonomy" id="3079858"/>
    <lineage>
        <taxon>Bacteria</taxon>
        <taxon>Pseudomonadati</taxon>
        <taxon>Bacteroidota</taxon>
        <taxon>Flavobacteriia</taxon>
        <taxon>Flavobacteriales</taxon>
        <taxon>Flavobacteriaceae</taxon>
        <taxon>Gilvirhabdus</taxon>
    </lineage>
</organism>
<dbReference type="RefSeq" id="WP_316663508.1">
    <property type="nucleotide sequence ID" value="NZ_JAWHTF010000010.1"/>
</dbReference>
<dbReference type="InterPro" id="IPR032710">
    <property type="entry name" value="NTF2-like_dom_sf"/>
</dbReference>
<comment type="caution">
    <text evidence="3">The sequence shown here is derived from an EMBL/GenBank/DDBJ whole genome shotgun (WGS) entry which is preliminary data.</text>
</comment>
<protein>
    <submittedName>
        <fullName evidence="3">Nuclear transport factor 2 family protein</fullName>
    </submittedName>
</protein>
<dbReference type="Gene3D" id="3.10.450.50">
    <property type="match status" value="1"/>
</dbReference>
<proteinExistence type="predicted"/>
<sequence>MKRNYLCLIFILYCFVIRAQDNTNLKEINKQIWNNFTKAFETLDFELFGSLHSEDFIRIGGDSKNIRDKENYLSGYKQRWQNKSLNKTISFRFLERICNDSIASERGIYKLTRNPNSDIEKSYFGKFHVILKMESSSWKIMVDYDSSENNTINETSYNDAYVMYDFNKFK</sequence>
<dbReference type="Pfam" id="PF14534">
    <property type="entry name" value="DUF4440"/>
    <property type="match status" value="1"/>
</dbReference>
<accession>A0ABU3UA66</accession>
<dbReference type="EMBL" id="JAWHTF010000010">
    <property type="protein sequence ID" value="MDU8887298.1"/>
    <property type="molecule type" value="Genomic_DNA"/>
</dbReference>
<keyword evidence="4" id="KW-1185">Reference proteome</keyword>
<name>A0ABU3UA66_9FLAO</name>
<feature type="chain" id="PRO_5046039984" evidence="1">
    <location>
        <begin position="20"/>
        <end position="170"/>
    </location>
</feature>
<keyword evidence="1" id="KW-0732">Signal</keyword>
<feature type="signal peptide" evidence="1">
    <location>
        <begin position="1"/>
        <end position="19"/>
    </location>
</feature>